<feature type="region of interest" description="Disordered" evidence="1">
    <location>
        <begin position="173"/>
        <end position="193"/>
    </location>
</feature>
<gene>
    <name evidence="3" type="ORF">DL546_006545</name>
</gene>
<dbReference type="InterPro" id="IPR052579">
    <property type="entry name" value="Zinc_finger_SWIM"/>
</dbReference>
<evidence type="ECO:0000313" key="4">
    <source>
        <dbReference type="Proteomes" id="UP000275385"/>
    </source>
</evidence>
<evidence type="ECO:0000313" key="3">
    <source>
        <dbReference type="EMBL" id="RKU47553.1"/>
    </source>
</evidence>
<dbReference type="Proteomes" id="UP000275385">
    <property type="component" value="Unassembled WGS sequence"/>
</dbReference>
<sequence length="508" mass="56815">MQMLPPPEDRLYSNFEELHADLKKWTLAQGYALSIDSSSNRDATGIYRRYNLSCIRGGKVYKATSTGQRNTVSKKTGCLMKVKATKQDGWPWNGRWRITVMCADHNHPPFNPDIPNDVPPAFRHIEGEGLRWLLIMHREAKLNLRQLTIGLRTTFGDKYRFVKKSDVSNTLSKVKREEEKELAKRPPGAPPVPPGAMTAFMAALLNPVPDPYQNGVPYELIGYMPPQSYPQQYVQPQQGQVAPQPYLQPHQQQQFVPQPHVPHQQQQFVPMTQPIQPPPQQMFIPQQYVPPQPGAQTKAQRNKNQAQPMPQGQNTPLQQPTEMPQPTGVPQATQAQHPTGPNPVQQQAQPSPTQWKNYTPGPNNAPPQQQPQTQQQQYNSPYQSPQVPQQPQPQPQQQQQQPYQQIPQQQQPPSQQPPQITGQRTSGHPGPGDRVQLAAGQPSLYQPTTLQATPVPGVPGAVVMEKAFSDVSDDESEVEQGEEDGEGEQGEEDGEGEQREEDGEGDSD</sequence>
<keyword evidence="4" id="KW-1185">Reference proteome</keyword>
<evidence type="ECO:0000259" key="2">
    <source>
        <dbReference type="Pfam" id="PF03101"/>
    </source>
</evidence>
<feature type="compositionally biased region" description="Acidic residues" evidence="1">
    <location>
        <begin position="471"/>
        <end position="508"/>
    </location>
</feature>
<dbReference type="OrthoDB" id="4815524at2759"/>
<dbReference type="AlphaFoldDB" id="A0A420YI39"/>
<feature type="compositionally biased region" description="Low complexity" evidence="1">
    <location>
        <begin position="370"/>
        <end position="387"/>
    </location>
</feature>
<protein>
    <recommendedName>
        <fullName evidence="2">FAR1 domain-containing protein</fullName>
    </recommendedName>
</protein>
<accession>A0A420YI39</accession>
<feature type="compositionally biased region" description="Polar residues" evidence="1">
    <location>
        <begin position="294"/>
        <end position="362"/>
    </location>
</feature>
<dbReference type="Pfam" id="PF03101">
    <property type="entry name" value="FAR1"/>
    <property type="match status" value="1"/>
</dbReference>
<proteinExistence type="predicted"/>
<organism evidence="3 4">
    <name type="scientific">Coniochaeta pulveracea</name>
    <dbReference type="NCBI Taxonomy" id="177199"/>
    <lineage>
        <taxon>Eukaryota</taxon>
        <taxon>Fungi</taxon>
        <taxon>Dikarya</taxon>
        <taxon>Ascomycota</taxon>
        <taxon>Pezizomycotina</taxon>
        <taxon>Sordariomycetes</taxon>
        <taxon>Sordariomycetidae</taxon>
        <taxon>Coniochaetales</taxon>
        <taxon>Coniochaetaceae</taxon>
        <taxon>Coniochaeta</taxon>
    </lineage>
</organism>
<feature type="compositionally biased region" description="Basic and acidic residues" evidence="1">
    <location>
        <begin position="174"/>
        <end position="184"/>
    </location>
</feature>
<dbReference type="STRING" id="177199.A0A420YI39"/>
<comment type="caution">
    <text evidence="3">The sequence shown here is derived from an EMBL/GenBank/DDBJ whole genome shotgun (WGS) entry which is preliminary data.</text>
</comment>
<feature type="region of interest" description="Disordered" evidence="1">
    <location>
        <begin position="271"/>
        <end position="508"/>
    </location>
</feature>
<dbReference type="EMBL" id="QVQW01000008">
    <property type="protein sequence ID" value="RKU47553.1"/>
    <property type="molecule type" value="Genomic_DNA"/>
</dbReference>
<name>A0A420YI39_9PEZI</name>
<feature type="domain" description="FAR1" evidence="2">
    <location>
        <begin position="25"/>
        <end position="108"/>
    </location>
</feature>
<feature type="compositionally biased region" description="Low complexity" evidence="1">
    <location>
        <begin position="454"/>
        <end position="463"/>
    </location>
</feature>
<feature type="compositionally biased region" description="Low complexity" evidence="1">
    <location>
        <begin position="395"/>
        <end position="419"/>
    </location>
</feature>
<dbReference type="PANTHER" id="PTHR31569">
    <property type="entry name" value="SWIM-TYPE DOMAIN-CONTAINING PROTEIN"/>
    <property type="match status" value="1"/>
</dbReference>
<reference evidence="3 4" key="1">
    <citation type="submission" date="2018-08" db="EMBL/GenBank/DDBJ databases">
        <title>Draft genome of the lignicolous fungus Coniochaeta pulveracea.</title>
        <authorList>
            <person name="Borstlap C.J."/>
            <person name="De Witt R.N."/>
            <person name="Botha A."/>
            <person name="Volschenk H."/>
        </authorList>
    </citation>
    <scope>NUCLEOTIDE SEQUENCE [LARGE SCALE GENOMIC DNA]</scope>
    <source>
        <strain evidence="3 4">CAB683</strain>
    </source>
</reference>
<dbReference type="PANTHER" id="PTHR31569:SF4">
    <property type="entry name" value="SWIM-TYPE DOMAIN-CONTAINING PROTEIN"/>
    <property type="match status" value="1"/>
</dbReference>
<dbReference type="InterPro" id="IPR004330">
    <property type="entry name" value="FAR1_DNA_bnd_dom"/>
</dbReference>
<feature type="compositionally biased region" description="Polar residues" evidence="1">
    <location>
        <begin position="443"/>
        <end position="452"/>
    </location>
</feature>
<evidence type="ECO:0000256" key="1">
    <source>
        <dbReference type="SAM" id="MobiDB-lite"/>
    </source>
</evidence>